<keyword evidence="1" id="KW-0472">Membrane</keyword>
<dbReference type="EMBL" id="WEGI01000003">
    <property type="protein sequence ID" value="MQY26015.1"/>
    <property type="molecule type" value="Genomic_DNA"/>
</dbReference>
<feature type="transmembrane region" description="Helical" evidence="1">
    <location>
        <begin position="325"/>
        <end position="347"/>
    </location>
</feature>
<evidence type="ECO:0000313" key="3">
    <source>
        <dbReference type="Proteomes" id="UP000431401"/>
    </source>
</evidence>
<dbReference type="Proteomes" id="UP000431401">
    <property type="component" value="Unassembled WGS sequence"/>
</dbReference>
<feature type="transmembrane region" description="Helical" evidence="1">
    <location>
        <begin position="240"/>
        <end position="262"/>
    </location>
</feature>
<gene>
    <name evidence="2" type="ORF">NRB56_15750</name>
</gene>
<evidence type="ECO:0008006" key="4">
    <source>
        <dbReference type="Google" id="ProtNLM"/>
    </source>
</evidence>
<name>A0A7K0DJM8_9NOCA</name>
<proteinExistence type="predicted"/>
<accession>A0A7K0DJM8</accession>
<feature type="transmembrane region" description="Helical" evidence="1">
    <location>
        <begin position="138"/>
        <end position="162"/>
    </location>
</feature>
<keyword evidence="1" id="KW-1133">Transmembrane helix</keyword>
<dbReference type="OrthoDB" id="4515621at2"/>
<feature type="transmembrane region" description="Helical" evidence="1">
    <location>
        <begin position="207"/>
        <end position="228"/>
    </location>
</feature>
<protein>
    <recommendedName>
        <fullName evidence="4">PqqD family protein</fullName>
    </recommendedName>
</protein>
<feature type="transmembrane region" description="Helical" evidence="1">
    <location>
        <begin position="367"/>
        <end position="386"/>
    </location>
</feature>
<reference evidence="2 3" key="1">
    <citation type="submission" date="2019-10" db="EMBL/GenBank/DDBJ databases">
        <title>Nocardia macrotermitis sp. nov. and Nocardia aurantia sp. nov., isolated from the gut of fungus growing-termite Macrotermes natalensis.</title>
        <authorList>
            <person name="Benndorf R."/>
            <person name="Schwitalla J."/>
            <person name="Martin K."/>
            <person name="De Beer W."/>
            <person name="Kaster A.-K."/>
            <person name="Vollmers J."/>
            <person name="Poulsen M."/>
            <person name="Beemelmanns C."/>
        </authorList>
    </citation>
    <scope>NUCLEOTIDE SEQUENCE [LARGE SCALE GENOMIC DNA]</scope>
    <source>
        <strain evidence="2 3">RB56</strain>
    </source>
</reference>
<feature type="transmembrane region" description="Helical" evidence="1">
    <location>
        <begin position="105"/>
        <end position="126"/>
    </location>
</feature>
<evidence type="ECO:0000313" key="2">
    <source>
        <dbReference type="EMBL" id="MQY26015.1"/>
    </source>
</evidence>
<sequence>MTIRHDHARLDFHRLRFLAEGDEVVVGRVDTGSYAILPADGAALLRELVAGRSPAAAARWYARTFGEPVDIDEFLDTVSELGFLYEGSGPAPEQRPVRWQRAGRALFSAPAWICYAALFAAAIGALCADPRLLPTRHHVIFTHYLLVVEVVLFFGQLPLTLLHEAFHVLAGRRLGLPTRLTIGRRFYMVVFETAIDGLVVVPKRQRYLPMLAGMLADLLGIAVLTVVAYATRSPGGEPILIGRVCLALAFTSVARFAWQFYFFLRTDIYHLVANLLGCVDLHTVSGQLLRNRFHRLLGRPDRLVDESRWHPRDRRVARFYAPLHALGYTFATVMFVVVMIPLSWRFISGAVHTLCSPTAPLASVADAAVLLTLNLGQVAAALVIAIRDRRRGPAADRKEIS</sequence>
<comment type="caution">
    <text evidence="2">The sequence shown here is derived from an EMBL/GenBank/DDBJ whole genome shotgun (WGS) entry which is preliminary data.</text>
</comment>
<evidence type="ECO:0000256" key="1">
    <source>
        <dbReference type="SAM" id="Phobius"/>
    </source>
</evidence>
<dbReference type="RefSeq" id="WP_153339867.1">
    <property type="nucleotide sequence ID" value="NZ_WEGI01000003.1"/>
</dbReference>
<keyword evidence="3" id="KW-1185">Reference proteome</keyword>
<organism evidence="2 3">
    <name type="scientific">Nocardia aurantia</name>
    <dbReference type="NCBI Taxonomy" id="2585199"/>
    <lineage>
        <taxon>Bacteria</taxon>
        <taxon>Bacillati</taxon>
        <taxon>Actinomycetota</taxon>
        <taxon>Actinomycetes</taxon>
        <taxon>Mycobacteriales</taxon>
        <taxon>Nocardiaceae</taxon>
        <taxon>Nocardia</taxon>
    </lineage>
</organism>
<dbReference type="AlphaFoldDB" id="A0A7K0DJM8"/>
<keyword evidence="1" id="KW-0812">Transmembrane</keyword>